<name>A0A0E9X338_ANGAN</name>
<protein>
    <submittedName>
        <fullName evidence="1">Uncharacterized protein</fullName>
    </submittedName>
</protein>
<organism evidence="1">
    <name type="scientific">Anguilla anguilla</name>
    <name type="common">European freshwater eel</name>
    <name type="synonym">Muraena anguilla</name>
    <dbReference type="NCBI Taxonomy" id="7936"/>
    <lineage>
        <taxon>Eukaryota</taxon>
        <taxon>Metazoa</taxon>
        <taxon>Chordata</taxon>
        <taxon>Craniata</taxon>
        <taxon>Vertebrata</taxon>
        <taxon>Euteleostomi</taxon>
        <taxon>Actinopterygii</taxon>
        <taxon>Neopterygii</taxon>
        <taxon>Teleostei</taxon>
        <taxon>Anguilliformes</taxon>
        <taxon>Anguillidae</taxon>
        <taxon>Anguilla</taxon>
    </lineage>
</organism>
<evidence type="ECO:0000313" key="1">
    <source>
        <dbReference type="EMBL" id="JAH97152.1"/>
    </source>
</evidence>
<sequence>MYIFLNYKSNSSKWVSMCTLVDGVCMCTSVDCVCMVNVRKQLNDCSHSLNNCFAV</sequence>
<reference evidence="1" key="1">
    <citation type="submission" date="2014-11" db="EMBL/GenBank/DDBJ databases">
        <authorList>
            <person name="Amaro Gonzalez C."/>
        </authorList>
    </citation>
    <scope>NUCLEOTIDE SEQUENCE</scope>
</reference>
<accession>A0A0E9X338</accession>
<reference evidence="1" key="2">
    <citation type="journal article" date="2015" name="Fish Shellfish Immunol.">
        <title>Early steps in the European eel (Anguilla anguilla)-Vibrio vulnificus interaction in the gills: Role of the RtxA13 toxin.</title>
        <authorList>
            <person name="Callol A."/>
            <person name="Pajuelo D."/>
            <person name="Ebbesson L."/>
            <person name="Teles M."/>
            <person name="MacKenzie S."/>
            <person name="Amaro C."/>
        </authorList>
    </citation>
    <scope>NUCLEOTIDE SEQUENCE</scope>
</reference>
<dbReference type="AlphaFoldDB" id="A0A0E9X338"/>
<proteinExistence type="predicted"/>
<dbReference type="EMBL" id="GBXM01011425">
    <property type="protein sequence ID" value="JAH97152.1"/>
    <property type="molecule type" value="Transcribed_RNA"/>
</dbReference>